<keyword evidence="1" id="KW-1133">Transmembrane helix</keyword>
<organism evidence="2 3">
    <name type="scientific">Choiromyces venosus 120613-1</name>
    <dbReference type="NCBI Taxonomy" id="1336337"/>
    <lineage>
        <taxon>Eukaryota</taxon>
        <taxon>Fungi</taxon>
        <taxon>Dikarya</taxon>
        <taxon>Ascomycota</taxon>
        <taxon>Pezizomycotina</taxon>
        <taxon>Pezizomycetes</taxon>
        <taxon>Pezizales</taxon>
        <taxon>Tuberaceae</taxon>
        <taxon>Choiromyces</taxon>
    </lineage>
</organism>
<keyword evidence="1" id="KW-0472">Membrane</keyword>
<gene>
    <name evidence="2" type="ORF">L873DRAFT_1871024</name>
</gene>
<proteinExistence type="predicted"/>
<dbReference type="AlphaFoldDB" id="A0A3N4K3F8"/>
<accession>A0A3N4K3F8</accession>
<keyword evidence="3" id="KW-1185">Reference proteome</keyword>
<evidence type="ECO:0000256" key="1">
    <source>
        <dbReference type="SAM" id="Phobius"/>
    </source>
</evidence>
<reference evidence="2 3" key="1">
    <citation type="journal article" date="2018" name="Nat. Ecol. Evol.">
        <title>Pezizomycetes genomes reveal the molecular basis of ectomycorrhizal truffle lifestyle.</title>
        <authorList>
            <person name="Murat C."/>
            <person name="Payen T."/>
            <person name="Noel B."/>
            <person name="Kuo A."/>
            <person name="Morin E."/>
            <person name="Chen J."/>
            <person name="Kohler A."/>
            <person name="Krizsan K."/>
            <person name="Balestrini R."/>
            <person name="Da Silva C."/>
            <person name="Montanini B."/>
            <person name="Hainaut M."/>
            <person name="Levati E."/>
            <person name="Barry K.W."/>
            <person name="Belfiori B."/>
            <person name="Cichocki N."/>
            <person name="Clum A."/>
            <person name="Dockter R.B."/>
            <person name="Fauchery L."/>
            <person name="Guy J."/>
            <person name="Iotti M."/>
            <person name="Le Tacon F."/>
            <person name="Lindquist E.A."/>
            <person name="Lipzen A."/>
            <person name="Malagnac F."/>
            <person name="Mello A."/>
            <person name="Molinier V."/>
            <person name="Miyauchi S."/>
            <person name="Poulain J."/>
            <person name="Riccioni C."/>
            <person name="Rubini A."/>
            <person name="Sitrit Y."/>
            <person name="Splivallo R."/>
            <person name="Traeger S."/>
            <person name="Wang M."/>
            <person name="Zifcakova L."/>
            <person name="Wipf D."/>
            <person name="Zambonelli A."/>
            <person name="Paolocci F."/>
            <person name="Nowrousian M."/>
            <person name="Ottonello S."/>
            <person name="Baldrian P."/>
            <person name="Spatafora J.W."/>
            <person name="Henrissat B."/>
            <person name="Nagy L.G."/>
            <person name="Aury J.M."/>
            <person name="Wincker P."/>
            <person name="Grigoriev I.V."/>
            <person name="Bonfante P."/>
            <person name="Martin F.M."/>
        </authorList>
    </citation>
    <scope>NUCLEOTIDE SEQUENCE [LARGE SCALE GENOMIC DNA]</scope>
    <source>
        <strain evidence="2 3">120613-1</strain>
    </source>
</reference>
<feature type="transmembrane region" description="Helical" evidence="1">
    <location>
        <begin position="6"/>
        <end position="25"/>
    </location>
</feature>
<evidence type="ECO:0000313" key="3">
    <source>
        <dbReference type="Proteomes" id="UP000276215"/>
    </source>
</evidence>
<evidence type="ECO:0000313" key="2">
    <source>
        <dbReference type="EMBL" id="RPB02941.1"/>
    </source>
</evidence>
<sequence length="70" mass="7624">MPFSVALISFCVVLGFLFCAAYFCFPDQLTIGSYRTIAAVLFAGLILSSKDSPQLGVMPGNVWCGRVEKR</sequence>
<name>A0A3N4K3F8_9PEZI</name>
<dbReference type="Proteomes" id="UP000276215">
    <property type="component" value="Unassembled WGS sequence"/>
</dbReference>
<protein>
    <submittedName>
        <fullName evidence="2">Uncharacterized protein</fullName>
    </submittedName>
</protein>
<dbReference type="EMBL" id="ML120365">
    <property type="protein sequence ID" value="RPB02941.1"/>
    <property type="molecule type" value="Genomic_DNA"/>
</dbReference>
<keyword evidence="1" id="KW-0812">Transmembrane</keyword>